<dbReference type="InterPro" id="IPR057983">
    <property type="entry name" value="NAA35-like_N"/>
</dbReference>
<evidence type="ECO:0000313" key="7">
    <source>
        <dbReference type="Proteomes" id="UP000053558"/>
    </source>
</evidence>
<evidence type="ECO:0000256" key="3">
    <source>
        <dbReference type="ARBA" id="ARBA00022490"/>
    </source>
</evidence>
<dbReference type="Proteomes" id="UP000053558">
    <property type="component" value="Unassembled WGS sequence"/>
</dbReference>
<dbReference type="AlphaFoldDB" id="A0A5M3N401"/>
<dbReference type="OrthoDB" id="269405at2759"/>
<dbReference type="PANTHER" id="PTHR21373">
    <property type="entry name" value="GLUCOSE REPRESSIBLE PROTEIN MAK10"/>
    <property type="match status" value="1"/>
</dbReference>
<dbReference type="EMBL" id="JH711574">
    <property type="protein sequence ID" value="EIW85641.1"/>
    <property type="molecule type" value="Genomic_DNA"/>
</dbReference>
<dbReference type="PANTHER" id="PTHR21373:SF0">
    <property type="entry name" value="N-ALPHA-ACETYLTRANSFERASE 35, NATC AUXILIARY SUBUNIT"/>
    <property type="match status" value="1"/>
</dbReference>
<dbReference type="OMA" id="ACELEWL"/>
<comment type="similarity">
    <text evidence="2">Belongs to the MAK10 family.</text>
</comment>
<gene>
    <name evidence="6" type="ORF">CONPUDRAFT_70397</name>
</gene>
<keyword evidence="7" id="KW-1185">Reference proteome</keyword>
<comment type="caution">
    <text evidence="6">The sequence shown here is derived from an EMBL/GenBank/DDBJ whole genome shotgun (WGS) entry which is preliminary data.</text>
</comment>
<evidence type="ECO:0000256" key="2">
    <source>
        <dbReference type="ARBA" id="ARBA00006289"/>
    </source>
</evidence>
<name>A0A5M3N401_CONPW</name>
<feature type="domain" description="NAA35-like N-terminal" evidence="4">
    <location>
        <begin position="1"/>
        <end position="157"/>
    </location>
</feature>
<reference evidence="7" key="1">
    <citation type="journal article" date="2012" name="Science">
        <title>The Paleozoic origin of enzymatic lignin decomposition reconstructed from 31 fungal genomes.</title>
        <authorList>
            <person name="Floudas D."/>
            <person name="Binder M."/>
            <person name="Riley R."/>
            <person name="Barry K."/>
            <person name="Blanchette R.A."/>
            <person name="Henrissat B."/>
            <person name="Martinez A.T."/>
            <person name="Otillar R."/>
            <person name="Spatafora J.W."/>
            <person name="Yadav J.S."/>
            <person name="Aerts A."/>
            <person name="Benoit I."/>
            <person name="Boyd A."/>
            <person name="Carlson A."/>
            <person name="Copeland A."/>
            <person name="Coutinho P.M."/>
            <person name="de Vries R.P."/>
            <person name="Ferreira P."/>
            <person name="Findley K."/>
            <person name="Foster B."/>
            <person name="Gaskell J."/>
            <person name="Glotzer D."/>
            <person name="Gorecki P."/>
            <person name="Heitman J."/>
            <person name="Hesse C."/>
            <person name="Hori C."/>
            <person name="Igarashi K."/>
            <person name="Jurgens J.A."/>
            <person name="Kallen N."/>
            <person name="Kersten P."/>
            <person name="Kohler A."/>
            <person name="Kuees U."/>
            <person name="Kumar T.K.A."/>
            <person name="Kuo A."/>
            <person name="LaButti K."/>
            <person name="Larrondo L.F."/>
            <person name="Lindquist E."/>
            <person name="Ling A."/>
            <person name="Lombard V."/>
            <person name="Lucas S."/>
            <person name="Lundell T."/>
            <person name="Martin R."/>
            <person name="McLaughlin D.J."/>
            <person name="Morgenstern I."/>
            <person name="Morin E."/>
            <person name="Murat C."/>
            <person name="Nagy L.G."/>
            <person name="Nolan M."/>
            <person name="Ohm R.A."/>
            <person name="Patyshakuliyeva A."/>
            <person name="Rokas A."/>
            <person name="Ruiz-Duenas F.J."/>
            <person name="Sabat G."/>
            <person name="Salamov A."/>
            <person name="Samejima M."/>
            <person name="Schmutz J."/>
            <person name="Slot J.C."/>
            <person name="St John F."/>
            <person name="Stenlid J."/>
            <person name="Sun H."/>
            <person name="Sun S."/>
            <person name="Syed K."/>
            <person name="Tsang A."/>
            <person name="Wiebenga A."/>
            <person name="Young D."/>
            <person name="Pisabarro A."/>
            <person name="Eastwood D.C."/>
            <person name="Martin F."/>
            <person name="Cullen D."/>
            <person name="Grigoriev I.V."/>
            <person name="Hibbett D.S."/>
        </authorList>
    </citation>
    <scope>NUCLEOTIDE SEQUENCE [LARGE SCALE GENOMIC DNA]</scope>
    <source>
        <strain evidence="7">RWD-64-598 SS2</strain>
    </source>
</reference>
<evidence type="ECO:0000259" key="4">
    <source>
        <dbReference type="Pfam" id="PF04112"/>
    </source>
</evidence>
<dbReference type="RefSeq" id="XP_007764207.1">
    <property type="nucleotide sequence ID" value="XM_007766017.1"/>
</dbReference>
<dbReference type="KEGG" id="cput:CONPUDRAFT_70397"/>
<dbReference type="InterPro" id="IPR057982">
    <property type="entry name" value="TPR_NAA35"/>
</dbReference>
<dbReference type="Pfam" id="PF04112">
    <property type="entry name" value="Mak10"/>
    <property type="match status" value="1"/>
</dbReference>
<comment type="subcellular location">
    <subcellularLocation>
        <location evidence="1">Cytoplasm</location>
    </subcellularLocation>
</comment>
<proteinExistence type="inferred from homology"/>
<keyword evidence="3" id="KW-0963">Cytoplasm</keyword>
<sequence>MGAFEIGEPRFDSGMMSENPPAEFRPLMPLFPQEVCWIMDRIFACEMEWHVGYTLSQTIFSCHYVHNLHYIDPEFVDPAAITIDLSHSSDAPTPRFDESHPPELVTRVLLGSVMALLKCCDLVWRELSKDNIIDTEDWQSEKCDVSMKEGYPVRHILNLLDAGIYWVETYQTSDPTWGDAREALLSRLRFRKLPQLLLQIFDTLLSKSYFSLEPLIASARAELRILRKTHTEPSPESPARTAFDPQLARSLNSFIPLHVIEISTQNATWDKMEAWLEGLSEMGLLASTEDISTWEIVGHLQTWVPDPNRLRPYVRSATISAFSDGVLRIDRDPHKYLLEEWLYERLDTSLGTFQEALSTRWRAAGQPLMSDLQEPLRQLLAAHIKGSWYNGPRRRRHYMKSLVHWHELCVTLQHVSSCIEPVQGADVVVQVSRLALSYRLSIIREIIFSGFQLELYNAEERVFAYWYAVQVIGANLEVWHAMLVGLGEGKQDTKAAQELKWQIGFFRAVQALSSAIFAVTLKQLKSPWERLQLNCARRYKWASVDEYDDSDIAPTGHPDFWGFTRACQAIIQDEAFSPAACVADAKQMTTELSNGRCGGWAGRWCSDRLQFTRRLIDVCDGLSGLPENMKEAASFDPSYLKWDLAVHPWFPKLVQPSS</sequence>
<organism evidence="6 7">
    <name type="scientific">Coniophora puteana (strain RWD-64-598)</name>
    <name type="common">Brown rot fungus</name>
    <dbReference type="NCBI Taxonomy" id="741705"/>
    <lineage>
        <taxon>Eukaryota</taxon>
        <taxon>Fungi</taxon>
        <taxon>Dikarya</taxon>
        <taxon>Basidiomycota</taxon>
        <taxon>Agaricomycotina</taxon>
        <taxon>Agaricomycetes</taxon>
        <taxon>Agaricomycetidae</taxon>
        <taxon>Boletales</taxon>
        <taxon>Coniophorineae</taxon>
        <taxon>Coniophoraceae</taxon>
        <taxon>Coniophora</taxon>
    </lineage>
</organism>
<feature type="domain" description="NAA35-like TPR repeats" evidence="5">
    <location>
        <begin position="376"/>
        <end position="481"/>
    </location>
</feature>
<dbReference type="GO" id="GO:0031417">
    <property type="term" value="C:NatC complex"/>
    <property type="evidence" value="ECO:0007669"/>
    <property type="project" value="InterPro"/>
</dbReference>
<protein>
    <submittedName>
        <fullName evidence="6">Mak10-domain-containing protein</fullName>
    </submittedName>
</protein>
<dbReference type="InterPro" id="IPR007244">
    <property type="entry name" value="Naa35_N"/>
</dbReference>
<evidence type="ECO:0000313" key="6">
    <source>
        <dbReference type="EMBL" id="EIW85641.1"/>
    </source>
</evidence>
<evidence type="ECO:0000256" key="1">
    <source>
        <dbReference type="ARBA" id="ARBA00004496"/>
    </source>
</evidence>
<evidence type="ECO:0000259" key="5">
    <source>
        <dbReference type="Pfam" id="PF25789"/>
    </source>
</evidence>
<accession>A0A5M3N401</accession>
<dbReference type="GeneID" id="19208814"/>
<dbReference type="Pfam" id="PF25789">
    <property type="entry name" value="TPR_NAA35"/>
    <property type="match status" value="1"/>
</dbReference>